<dbReference type="GO" id="GO:0003861">
    <property type="term" value="F:3-isopropylmalate dehydratase activity"/>
    <property type="evidence" value="ECO:0007669"/>
    <property type="project" value="InterPro"/>
</dbReference>
<dbReference type="PANTHER" id="PTHR43822">
    <property type="entry name" value="HOMOACONITASE, MITOCHONDRIAL-RELATED"/>
    <property type="match status" value="1"/>
</dbReference>
<dbReference type="GO" id="GO:0009098">
    <property type="term" value="P:L-leucine biosynthetic process"/>
    <property type="evidence" value="ECO:0007669"/>
    <property type="project" value="InterPro"/>
</dbReference>
<dbReference type="PANTHER" id="PTHR43822:SF21">
    <property type="entry name" value="3-ISOPROPYLMALATE DEHYDRATASE LARGE SUBUNIT 1"/>
    <property type="match status" value="1"/>
</dbReference>
<dbReference type="InterPro" id="IPR006251">
    <property type="entry name" value="Homoacnase/IPMdehydase_lsu"/>
</dbReference>
<evidence type="ECO:0000256" key="4">
    <source>
        <dbReference type="ARBA" id="ARBA00023004"/>
    </source>
</evidence>
<feature type="domain" description="Aconitase/3-isopropylmalate dehydratase large subunit alpha/beta/alpha" evidence="7">
    <location>
        <begin position="82"/>
        <end position="288"/>
    </location>
</feature>
<dbReference type="OrthoDB" id="9802769at2"/>
<reference evidence="8 11" key="2">
    <citation type="submission" date="2018-01" db="EMBL/GenBank/DDBJ databases">
        <title>Complete genome sequence of Caulobacter flavus RHGG3.</title>
        <authorList>
            <person name="Yang E."/>
        </authorList>
    </citation>
    <scope>NUCLEOTIDE SEQUENCE [LARGE SCALE GENOMIC DNA]</scope>
    <source>
        <strain evidence="8 11">RHGG3</strain>
    </source>
</reference>
<dbReference type="KEGG" id="cfh:C1707_19840"/>
<keyword evidence="2" id="KW-0004">4Fe-4S</keyword>
<dbReference type="InterPro" id="IPR001030">
    <property type="entry name" value="Acoase/IPM_deHydtase_lsu_aba"/>
</dbReference>
<feature type="domain" description="Aconitase/3-isopropylmalate dehydratase large subunit alpha/beta/alpha" evidence="7">
    <location>
        <begin position="292"/>
        <end position="418"/>
    </location>
</feature>
<dbReference type="EMBL" id="CP026100">
    <property type="protein sequence ID" value="AYV48331.1"/>
    <property type="molecule type" value="Genomic_DNA"/>
</dbReference>
<reference evidence="9 10" key="1">
    <citation type="submission" date="2017-12" db="EMBL/GenBank/DDBJ databases">
        <title>The genome sequence of Caulobacter flavus CGMCC1 15093.</title>
        <authorList>
            <person name="Gao J."/>
            <person name="Mao X."/>
            <person name="Sun J."/>
        </authorList>
    </citation>
    <scope>NUCLEOTIDE SEQUENCE [LARGE SCALE GENOMIC DNA]</scope>
    <source>
        <strain evidence="9 10">CGMCC1 15093</strain>
    </source>
</reference>
<dbReference type="InterPro" id="IPR036008">
    <property type="entry name" value="Aconitase_4Fe-4S_dom"/>
</dbReference>
<organism evidence="9 10">
    <name type="scientific">Caulobacter flavus</name>
    <dbReference type="NCBI Taxonomy" id="1679497"/>
    <lineage>
        <taxon>Bacteria</taxon>
        <taxon>Pseudomonadati</taxon>
        <taxon>Pseudomonadota</taxon>
        <taxon>Alphaproteobacteria</taxon>
        <taxon>Caulobacterales</taxon>
        <taxon>Caulobacteraceae</taxon>
        <taxon>Caulobacter</taxon>
    </lineage>
</organism>
<dbReference type="AlphaFoldDB" id="A0A2N5CLB0"/>
<keyword evidence="5" id="KW-0411">Iron-sulfur</keyword>
<accession>A0A2N5CLB0</accession>
<dbReference type="InterPro" id="IPR050067">
    <property type="entry name" value="IPM_dehydratase_rel_enz"/>
</dbReference>
<comment type="subunit">
    <text evidence="1">Heterodimer of LeuC and LeuD.</text>
</comment>
<dbReference type="Pfam" id="PF00330">
    <property type="entry name" value="Aconitase"/>
    <property type="match status" value="2"/>
</dbReference>
<dbReference type="NCBIfam" id="NF001614">
    <property type="entry name" value="PRK00402.1"/>
    <property type="match status" value="1"/>
</dbReference>
<dbReference type="NCBIfam" id="TIGR02086">
    <property type="entry name" value="IPMI_arch"/>
    <property type="match status" value="1"/>
</dbReference>
<sequence length="431" mass="44193">MVGQSGGRTLVEKVIAKAAGLPSVRAGDLVTAKVDLAFAHDSSGPRRWRPLLEELGVGLWDPSKVAIVSDHYVPAVDAESAAILKSTRDFARDYGVGAFFDMVGICHLVLPEHGLIRPGAFIAGGDSHTPTAGAFGAYAAGYGATDMAAIAATGETWLAVPETIRVEWTGSFAPGVTAKDVMLFLCRELGMDNAFKAVEFAGPLVEAMPMAERMVLANMAAELGAETGVVAPDAVTFAYLAARGAPVTDEAGALALHSDGDASYAAVHRFDASVLAPQIASPHSPANTRDAAEFGEVRIDQAYIGACVGAKIEDLRMAADVLKGRRVAPGVRLLVAPGSARTAELAAREGVMETLLAAGAVLMPSGCGACAGMGAGILAEGETCISSTNRNFQGRMGHAGANVYLGSPYAVAAAATAGRIVDPRPYLTGAA</sequence>
<evidence type="ECO:0000256" key="2">
    <source>
        <dbReference type="ARBA" id="ARBA00022485"/>
    </source>
</evidence>
<dbReference type="Proteomes" id="UP000281192">
    <property type="component" value="Chromosome"/>
</dbReference>
<evidence type="ECO:0000313" key="11">
    <source>
        <dbReference type="Proteomes" id="UP000281192"/>
    </source>
</evidence>
<keyword evidence="4" id="KW-0408">Iron</keyword>
<dbReference type="Gene3D" id="3.30.499.10">
    <property type="entry name" value="Aconitase, domain 3"/>
    <property type="match status" value="2"/>
</dbReference>
<dbReference type="Proteomes" id="UP000234483">
    <property type="component" value="Unassembled WGS sequence"/>
</dbReference>
<dbReference type="SUPFAM" id="SSF53732">
    <property type="entry name" value="Aconitase iron-sulfur domain"/>
    <property type="match status" value="1"/>
</dbReference>
<dbReference type="NCBIfam" id="TIGR01343">
    <property type="entry name" value="hacA_fam"/>
    <property type="match status" value="1"/>
</dbReference>
<dbReference type="EMBL" id="PJRQ01000052">
    <property type="protein sequence ID" value="PLR06491.1"/>
    <property type="molecule type" value="Genomic_DNA"/>
</dbReference>
<dbReference type="PRINTS" id="PR00415">
    <property type="entry name" value="ACONITASE"/>
</dbReference>
<dbReference type="GO" id="GO:0051539">
    <property type="term" value="F:4 iron, 4 sulfur cluster binding"/>
    <property type="evidence" value="ECO:0007669"/>
    <property type="project" value="UniProtKB-KW"/>
</dbReference>
<name>A0A2N5CLB0_9CAUL</name>
<protein>
    <submittedName>
        <fullName evidence="9">3-isopropylmalate dehydratase</fullName>
    </submittedName>
</protein>
<evidence type="ECO:0000313" key="10">
    <source>
        <dbReference type="Proteomes" id="UP000234483"/>
    </source>
</evidence>
<keyword evidence="6" id="KW-0456">Lyase</keyword>
<keyword evidence="3" id="KW-0479">Metal-binding</keyword>
<evidence type="ECO:0000313" key="8">
    <source>
        <dbReference type="EMBL" id="AYV48331.1"/>
    </source>
</evidence>
<dbReference type="InterPro" id="IPR015931">
    <property type="entry name" value="Acnase/IPM_dHydase_lsu_aba_1/3"/>
</dbReference>
<dbReference type="InterPro" id="IPR011826">
    <property type="entry name" value="HAcnase/IPMdehydase_lsu_prok"/>
</dbReference>
<proteinExistence type="predicted"/>
<evidence type="ECO:0000256" key="5">
    <source>
        <dbReference type="ARBA" id="ARBA00023014"/>
    </source>
</evidence>
<keyword evidence="11" id="KW-1185">Reference proteome</keyword>
<gene>
    <name evidence="8" type="ORF">C1707_19840</name>
    <name evidence="9" type="ORF">CFHF_25210</name>
</gene>
<dbReference type="RefSeq" id="WP_101715669.1">
    <property type="nucleotide sequence ID" value="NZ_CP026100.1"/>
</dbReference>
<evidence type="ECO:0000259" key="7">
    <source>
        <dbReference type="Pfam" id="PF00330"/>
    </source>
</evidence>
<evidence type="ECO:0000256" key="3">
    <source>
        <dbReference type="ARBA" id="ARBA00022723"/>
    </source>
</evidence>
<dbReference type="GO" id="GO:0046872">
    <property type="term" value="F:metal ion binding"/>
    <property type="evidence" value="ECO:0007669"/>
    <property type="project" value="UniProtKB-KW"/>
</dbReference>
<evidence type="ECO:0000256" key="6">
    <source>
        <dbReference type="ARBA" id="ARBA00023239"/>
    </source>
</evidence>
<evidence type="ECO:0000313" key="9">
    <source>
        <dbReference type="EMBL" id="PLR06491.1"/>
    </source>
</evidence>
<evidence type="ECO:0000256" key="1">
    <source>
        <dbReference type="ARBA" id="ARBA00011271"/>
    </source>
</evidence>